<evidence type="ECO:0000313" key="1">
    <source>
        <dbReference type="EMBL" id="MDA1359803.1"/>
    </source>
</evidence>
<name>A0A9X3ST29_9ACTN</name>
<reference evidence="1" key="1">
    <citation type="submission" date="2022-12" db="EMBL/GenBank/DDBJ databases">
        <title>Gycomyces niveus sp.nov.,a novel actinomycete isolated from soil in Shouguan.</title>
        <authorList>
            <person name="Yang X."/>
        </authorList>
    </citation>
    <scope>NUCLEOTIDE SEQUENCE</scope>
    <source>
        <strain evidence="1">NEAU-A15</strain>
    </source>
</reference>
<accession>A0A9X3ST29</accession>
<dbReference type="RefSeq" id="WP_270109688.1">
    <property type="nucleotide sequence ID" value="NZ_JAPZVP010000006.1"/>
</dbReference>
<dbReference type="Pfam" id="PF13814">
    <property type="entry name" value="Replic_Relax"/>
    <property type="match status" value="1"/>
</dbReference>
<protein>
    <submittedName>
        <fullName evidence="1">Replication-relaxation family protein</fullName>
    </submittedName>
</protein>
<dbReference type="EMBL" id="JAPZVP010000006">
    <property type="protein sequence ID" value="MDA1359803.1"/>
    <property type="molecule type" value="Genomic_DNA"/>
</dbReference>
<evidence type="ECO:0000313" key="2">
    <source>
        <dbReference type="Proteomes" id="UP001146067"/>
    </source>
</evidence>
<organism evidence="1 2">
    <name type="scientific">Glycomyces luteolus</name>
    <dbReference type="NCBI Taxonomy" id="2670330"/>
    <lineage>
        <taxon>Bacteria</taxon>
        <taxon>Bacillati</taxon>
        <taxon>Actinomycetota</taxon>
        <taxon>Actinomycetes</taxon>
        <taxon>Glycomycetales</taxon>
        <taxon>Glycomycetaceae</taxon>
        <taxon>Glycomyces</taxon>
    </lineage>
</organism>
<dbReference type="InterPro" id="IPR025855">
    <property type="entry name" value="Replic_Relax"/>
</dbReference>
<dbReference type="AlphaFoldDB" id="A0A9X3ST29"/>
<dbReference type="Proteomes" id="UP001146067">
    <property type="component" value="Unassembled WGS sequence"/>
</dbReference>
<comment type="caution">
    <text evidence="1">The sequence shown here is derived from an EMBL/GenBank/DDBJ whole genome shotgun (WGS) entry which is preliminary data.</text>
</comment>
<sequence>MMNAVRRSRTDAEALAGLARRLTARDYAVLEFFAQHRIATTSIVAAVFFTRRRLAAIRLNELCDLGLLTRSRVTGSRAYRYTLDWGGAAICALRAGTTPPTRAAAAWTAQQVFHSAHRPHREAVNAFFAQLHLAARATGRARVSEWLPEAAASAEIIHARPDAAGELTWDDGRKLRLWYEHDRGTEPLAILAEKITHYRTGRLAGALGDRILLFGLNGPRRLNGLRRVCPPTGDLTVAAAITEPLPADPDVRSVDTGVLTDHRWQLLGSEQATSLESLAR</sequence>
<keyword evidence="2" id="KW-1185">Reference proteome</keyword>
<gene>
    <name evidence="1" type="ORF">O1R50_09225</name>
</gene>
<proteinExistence type="predicted"/>